<dbReference type="SUPFAM" id="SSF81606">
    <property type="entry name" value="PP2C-like"/>
    <property type="match status" value="1"/>
</dbReference>
<evidence type="ECO:0008006" key="3">
    <source>
        <dbReference type="Google" id="ProtNLM"/>
    </source>
</evidence>
<dbReference type="RefSeq" id="XP_004340316.1">
    <property type="nucleotide sequence ID" value="XM_004340268.1"/>
</dbReference>
<sequence>MLWWAWVGNSEAVITLPTIGHKQLTTLDHKPHASKHEDQCVKRTSTSFILRTINQTYVHLNGVHITMTRTLSNTQSYKPSMDMGAMPDNASVIIPSDGLWDMINHHKVAWIV</sequence>
<reference evidence="1 2" key="1">
    <citation type="journal article" date="2013" name="Genome Biol.">
        <title>Genome of Acanthamoeba castellanii highlights extensive lateral gene transfer and early evolution of tyrosine kinase signaling.</title>
        <authorList>
            <person name="Clarke M."/>
            <person name="Lohan A.J."/>
            <person name="Liu B."/>
            <person name="Lagkouvardos I."/>
            <person name="Roy S."/>
            <person name="Zafar N."/>
            <person name="Bertelli C."/>
            <person name="Schilde C."/>
            <person name="Kianianmomeni A."/>
            <person name="Burglin T.R."/>
            <person name="Frech C."/>
            <person name="Turcotte B."/>
            <person name="Kopec K.O."/>
            <person name="Synnott J.M."/>
            <person name="Choo C."/>
            <person name="Paponov I."/>
            <person name="Finkler A."/>
            <person name="Soon Heng Tan C."/>
            <person name="Hutchins A.P."/>
            <person name="Weinmeier T."/>
            <person name="Rattei T."/>
            <person name="Chu J.S."/>
            <person name="Gimenez G."/>
            <person name="Irimia M."/>
            <person name="Rigden D.J."/>
            <person name="Fitzpatrick D.A."/>
            <person name="Lorenzo-Morales J."/>
            <person name="Bateman A."/>
            <person name="Chiu C.H."/>
            <person name="Tang P."/>
            <person name="Hegemann P."/>
            <person name="Fromm H."/>
            <person name="Raoult D."/>
            <person name="Greub G."/>
            <person name="Miranda-Saavedra D."/>
            <person name="Chen N."/>
            <person name="Nash P."/>
            <person name="Ginger M.L."/>
            <person name="Horn M."/>
            <person name="Schaap P."/>
            <person name="Caler L."/>
            <person name="Loftus B."/>
        </authorList>
    </citation>
    <scope>NUCLEOTIDE SEQUENCE [LARGE SCALE GENOMIC DNA]</scope>
    <source>
        <strain evidence="1 2">Neff</strain>
    </source>
</reference>
<proteinExistence type="predicted"/>
<dbReference type="KEGG" id="acan:ACA1_371210"/>
<protein>
    <recommendedName>
        <fullName evidence="3">PPM-type phosphatase domain-containing protein</fullName>
    </recommendedName>
</protein>
<organism evidence="1 2">
    <name type="scientific">Acanthamoeba castellanii (strain ATCC 30010 / Neff)</name>
    <dbReference type="NCBI Taxonomy" id="1257118"/>
    <lineage>
        <taxon>Eukaryota</taxon>
        <taxon>Amoebozoa</taxon>
        <taxon>Discosea</taxon>
        <taxon>Longamoebia</taxon>
        <taxon>Centramoebida</taxon>
        <taxon>Acanthamoebidae</taxon>
        <taxon>Acanthamoeba</taxon>
    </lineage>
</organism>
<accession>L8H1M9</accession>
<name>L8H1M9_ACACF</name>
<keyword evidence="2" id="KW-1185">Reference proteome</keyword>
<dbReference type="Gene3D" id="3.60.40.10">
    <property type="entry name" value="PPM-type phosphatase domain"/>
    <property type="match status" value="1"/>
</dbReference>
<dbReference type="GeneID" id="14918936"/>
<dbReference type="EMBL" id="KB007960">
    <property type="protein sequence ID" value="ELR18296.1"/>
    <property type="molecule type" value="Genomic_DNA"/>
</dbReference>
<dbReference type="InterPro" id="IPR036457">
    <property type="entry name" value="PPM-type-like_dom_sf"/>
</dbReference>
<dbReference type="VEuPathDB" id="AmoebaDB:ACA1_371210"/>
<gene>
    <name evidence="1" type="ORF">ACA1_371210</name>
</gene>
<dbReference type="AlphaFoldDB" id="L8H1M9"/>
<evidence type="ECO:0000313" key="1">
    <source>
        <dbReference type="EMBL" id="ELR18296.1"/>
    </source>
</evidence>
<dbReference type="Proteomes" id="UP000011083">
    <property type="component" value="Unassembled WGS sequence"/>
</dbReference>
<evidence type="ECO:0000313" key="2">
    <source>
        <dbReference type="Proteomes" id="UP000011083"/>
    </source>
</evidence>